<comment type="similarity">
    <text evidence="1">Belongs to the glycosyl hydrolase 16 family.</text>
</comment>
<dbReference type="PANTHER" id="PTHR10963">
    <property type="entry name" value="GLYCOSYL HYDROLASE-RELATED"/>
    <property type="match status" value="1"/>
</dbReference>
<dbReference type="PANTHER" id="PTHR10963:SF55">
    <property type="entry name" value="GLYCOSIDE HYDROLASE FAMILY 16 PROTEIN"/>
    <property type="match status" value="1"/>
</dbReference>
<evidence type="ECO:0000256" key="1">
    <source>
        <dbReference type="ARBA" id="ARBA00006865"/>
    </source>
</evidence>
<feature type="non-terminal residue" evidence="3">
    <location>
        <position position="343"/>
    </location>
</feature>
<proteinExistence type="inferred from homology"/>
<feature type="domain" description="GH16" evidence="2">
    <location>
        <begin position="38"/>
        <end position="285"/>
    </location>
</feature>
<dbReference type="Pfam" id="PF00722">
    <property type="entry name" value="Glyco_hydro_16"/>
    <property type="match status" value="1"/>
</dbReference>
<sequence length="343" mass="38734">LTVFSLVVLLMFFSVCEKNVNPKQDLQDNDQEAGRWELVWNDEFNSDAIDEQKWNKLLWRPGWVNNELQAYTDRDTNLFIRDGRLVIRGLIEPGYTGTDHTGTDYNADFTSGRMNTAGLATWTYGRFDIRARLPKGKGSWPAIWMLGTNISTAGWPHCGEIDIMEHVGYDEGNIHASIHTTDYNHMIGTQRSGQVTVQTATDSFHVYSLEWDSTYIRYLVNNDPYFFIYNDSNGNKNKWPFDSPHYMILNLATGGDWGGAQGIDNSAFPMEMEVDFVQVFKKSEHSKNINITLRVDMKHETISGTGVWVSGGSISSGQPGGLQMMPVNGTTIWETHLVLPPSS</sequence>
<dbReference type="InterPro" id="IPR050546">
    <property type="entry name" value="Glycosyl_Hydrlase_16"/>
</dbReference>
<dbReference type="InterPro" id="IPR000757">
    <property type="entry name" value="Beta-glucanase-like"/>
</dbReference>
<dbReference type="InterPro" id="IPR013320">
    <property type="entry name" value="ConA-like_dom_sf"/>
</dbReference>
<dbReference type="GO" id="GO:0005975">
    <property type="term" value="P:carbohydrate metabolic process"/>
    <property type="evidence" value="ECO:0007669"/>
    <property type="project" value="InterPro"/>
</dbReference>
<accession>A0A381TA95</accession>
<organism evidence="3">
    <name type="scientific">marine metagenome</name>
    <dbReference type="NCBI Taxonomy" id="408172"/>
    <lineage>
        <taxon>unclassified sequences</taxon>
        <taxon>metagenomes</taxon>
        <taxon>ecological metagenomes</taxon>
    </lineage>
</organism>
<dbReference type="SUPFAM" id="SSF49899">
    <property type="entry name" value="Concanavalin A-like lectins/glucanases"/>
    <property type="match status" value="1"/>
</dbReference>
<evidence type="ECO:0000259" key="2">
    <source>
        <dbReference type="PROSITE" id="PS51762"/>
    </source>
</evidence>
<feature type="non-terminal residue" evidence="3">
    <location>
        <position position="1"/>
    </location>
</feature>
<dbReference type="EMBL" id="UINC01004271">
    <property type="protein sequence ID" value="SVA13100.1"/>
    <property type="molecule type" value="Genomic_DNA"/>
</dbReference>
<reference evidence="3" key="1">
    <citation type="submission" date="2018-05" db="EMBL/GenBank/DDBJ databases">
        <authorList>
            <person name="Lanie J.A."/>
            <person name="Ng W.-L."/>
            <person name="Kazmierczak K.M."/>
            <person name="Andrzejewski T.M."/>
            <person name="Davidsen T.M."/>
            <person name="Wayne K.J."/>
            <person name="Tettelin H."/>
            <person name="Glass J.I."/>
            <person name="Rusch D."/>
            <person name="Podicherti R."/>
            <person name="Tsui H.-C.T."/>
            <person name="Winkler M.E."/>
        </authorList>
    </citation>
    <scope>NUCLEOTIDE SEQUENCE</scope>
</reference>
<name>A0A381TA95_9ZZZZ</name>
<gene>
    <name evidence="3" type="ORF">METZ01_LOCUS65954</name>
</gene>
<evidence type="ECO:0000313" key="3">
    <source>
        <dbReference type="EMBL" id="SVA13100.1"/>
    </source>
</evidence>
<dbReference type="AlphaFoldDB" id="A0A381TA95"/>
<protein>
    <recommendedName>
        <fullName evidence="2">GH16 domain-containing protein</fullName>
    </recommendedName>
</protein>
<dbReference type="PROSITE" id="PS51762">
    <property type="entry name" value="GH16_2"/>
    <property type="match status" value="1"/>
</dbReference>
<dbReference type="Gene3D" id="2.60.120.200">
    <property type="match status" value="1"/>
</dbReference>
<dbReference type="GO" id="GO:0004553">
    <property type="term" value="F:hydrolase activity, hydrolyzing O-glycosyl compounds"/>
    <property type="evidence" value="ECO:0007669"/>
    <property type="project" value="InterPro"/>
</dbReference>
<dbReference type="CDD" id="cd08023">
    <property type="entry name" value="GH16_laminarinase_like"/>
    <property type="match status" value="1"/>
</dbReference>